<feature type="compositionally biased region" description="Basic and acidic residues" evidence="1">
    <location>
        <begin position="1"/>
        <end position="15"/>
    </location>
</feature>
<feature type="compositionally biased region" description="Basic and acidic residues" evidence="1">
    <location>
        <begin position="268"/>
        <end position="288"/>
    </location>
</feature>
<accession>F8MZY3</accession>
<dbReference type="EMBL" id="GL891382">
    <property type="protein sequence ID" value="EGO52918.1"/>
    <property type="molecule type" value="Genomic_DNA"/>
</dbReference>
<feature type="compositionally biased region" description="Polar residues" evidence="1">
    <location>
        <begin position="350"/>
        <end position="363"/>
    </location>
</feature>
<dbReference type="RefSeq" id="XP_009856545.1">
    <property type="nucleotide sequence ID" value="XM_009858243.1"/>
</dbReference>
<dbReference type="GeneID" id="20822759"/>
<dbReference type="AlphaFoldDB" id="F8MZY3"/>
<reference evidence="3" key="1">
    <citation type="journal article" date="2011" name="Genetics">
        <title>Massive changes in genome architecture accompany the transition to self-fertility in the filamentous fungus Neurospora tetrasperma.</title>
        <authorList>
            <person name="Ellison C.E."/>
            <person name="Stajich J.E."/>
            <person name="Jacobson D.J."/>
            <person name="Natvig D.O."/>
            <person name="Lapidus A."/>
            <person name="Foster B."/>
            <person name="Aerts A."/>
            <person name="Riley R."/>
            <person name="Lindquist E.A."/>
            <person name="Grigoriev I.V."/>
            <person name="Taylor J.W."/>
        </authorList>
    </citation>
    <scope>NUCLEOTIDE SEQUENCE [LARGE SCALE GENOMIC DNA]</scope>
    <source>
        <strain evidence="3">FGSC 2508 / P0657</strain>
    </source>
</reference>
<feature type="region of interest" description="Disordered" evidence="1">
    <location>
        <begin position="29"/>
        <end position="61"/>
    </location>
</feature>
<evidence type="ECO:0000313" key="3">
    <source>
        <dbReference type="Proteomes" id="UP000008065"/>
    </source>
</evidence>
<protein>
    <submittedName>
        <fullName evidence="2">Uncharacterized protein</fullName>
    </submittedName>
</protein>
<dbReference type="OrthoDB" id="10585768at2759"/>
<feature type="compositionally biased region" description="Basic and acidic residues" evidence="1">
    <location>
        <begin position="204"/>
        <end position="259"/>
    </location>
</feature>
<feature type="compositionally biased region" description="Low complexity" evidence="1">
    <location>
        <begin position="308"/>
        <end position="323"/>
    </location>
</feature>
<feature type="region of interest" description="Disordered" evidence="1">
    <location>
        <begin position="92"/>
        <end position="388"/>
    </location>
</feature>
<dbReference type="VEuPathDB" id="FungiDB:NEUTE1DRAFT_114802"/>
<feature type="compositionally biased region" description="Basic and acidic residues" evidence="1">
    <location>
        <begin position="156"/>
        <end position="193"/>
    </location>
</feature>
<feature type="compositionally biased region" description="Basic and acidic residues" evidence="1">
    <location>
        <begin position="36"/>
        <end position="61"/>
    </location>
</feature>
<sequence length="629" mass="72432">MARPLESIKNRKEPFGETGHSYIAFPALPFTNYSHPSDHDHHRHERRSDEYHHTSARLRTREARHNHQGAFDVPASQPEKADYVHTWLQRSQANRACSPEPVPGDRPRKVSPRAHMVKQASQKKKRARSESPEPVHPRETHSPNALRFEKKSRHNTRLDKYEYKPEVDRNKRRNQTKEHRREDSHGSLEDVQRHTRSKYQHAQRMNEHDQRTDHGTARRQSPEAREVETISRRPDHRSRAVESGRRSRRQQAEAKEMKELSAFFTGRADGEKAEAEKIRYRPHREQRYDTATARHPASDICQRRTHDSPSPSLLPSRSTGSTRQPSPASLRPDPHVSSCGDDSVLVLPNRPSSRSTTYFTWSTSDRDPNARAPVSNDSISEKPRKSIQRSARKLVLQEREIKGPHVVSEDFKIRPASRAKRHPRKSIVYQDAQVQTSFDADPNQNRQYAKNPIPQYRDSAIMTADDNSNLKQRVSMLPAEPLPTMDKRTVDEQPSSNITVTTLLDVPPQPQFQPQPQAWVTSNAGDRLLSQPFVAARNLFAQGGWQTYQEPSSKQASGRYTKLVPPERVRALIKFQGLFHALQLSFCMLIRRVRLVKVWKITSTGSSKKLCKVPPTTKKWMDYSPMVQT</sequence>
<evidence type="ECO:0000313" key="2">
    <source>
        <dbReference type="EMBL" id="EGO52918.1"/>
    </source>
</evidence>
<feature type="compositionally biased region" description="Basic residues" evidence="1">
    <location>
        <begin position="109"/>
        <end position="127"/>
    </location>
</feature>
<feature type="region of interest" description="Disordered" evidence="1">
    <location>
        <begin position="1"/>
        <end position="20"/>
    </location>
</feature>
<dbReference type="KEGG" id="nte:NEUTE1DRAFT114802"/>
<gene>
    <name evidence="2" type="ORF">NEUTE1DRAFT_114802</name>
</gene>
<dbReference type="HOGENOM" id="CLU_434805_0_0_1"/>
<evidence type="ECO:0000256" key="1">
    <source>
        <dbReference type="SAM" id="MobiDB-lite"/>
    </source>
</evidence>
<organism evidence="2 3">
    <name type="scientific">Neurospora tetrasperma (strain FGSC 2508 / ATCC MYA-4615 / P0657)</name>
    <dbReference type="NCBI Taxonomy" id="510951"/>
    <lineage>
        <taxon>Eukaryota</taxon>
        <taxon>Fungi</taxon>
        <taxon>Dikarya</taxon>
        <taxon>Ascomycota</taxon>
        <taxon>Pezizomycotina</taxon>
        <taxon>Sordariomycetes</taxon>
        <taxon>Sordariomycetidae</taxon>
        <taxon>Sordariales</taxon>
        <taxon>Sordariaceae</taxon>
        <taxon>Neurospora</taxon>
    </lineage>
</organism>
<proteinExistence type="predicted"/>
<feature type="compositionally biased region" description="Basic and acidic residues" evidence="1">
    <location>
        <begin position="128"/>
        <end position="141"/>
    </location>
</feature>
<keyword evidence="3" id="KW-1185">Reference proteome</keyword>
<name>F8MZY3_NEUT8</name>
<dbReference type="Proteomes" id="UP000008065">
    <property type="component" value="Unassembled WGS sequence"/>
</dbReference>